<keyword evidence="5" id="KW-0418">Kinase</keyword>
<dbReference type="GO" id="GO:0005634">
    <property type="term" value="C:nucleus"/>
    <property type="evidence" value="ECO:0007669"/>
    <property type="project" value="TreeGrafter"/>
</dbReference>
<dbReference type="GO" id="GO:0005524">
    <property type="term" value="F:ATP binding"/>
    <property type="evidence" value="ECO:0007669"/>
    <property type="project" value="UniProtKB-UniRule"/>
</dbReference>
<evidence type="ECO:0000256" key="4">
    <source>
        <dbReference type="ARBA" id="ARBA00022741"/>
    </source>
</evidence>
<organism evidence="9 10">
    <name type="scientific">Panagrellus redivivus</name>
    <name type="common">Microworm</name>
    <dbReference type="NCBI Taxonomy" id="6233"/>
    <lineage>
        <taxon>Eukaryota</taxon>
        <taxon>Metazoa</taxon>
        <taxon>Ecdysozoa</taxon>
        <taxon>Nematoda</taxon>
        <taxon>Chromadorea</taxon>
        <taxon>Rhabditida</taxon>
        <taxon>Tylenchina</taxon>
        <taxon>Panagrolaimomorpha</taxon>
        <taxon>Panagrolaimoidea</taxon>
        <taxon>Panagrolaimidae</taxon>
        <taxon>Panagrellus</taxon>
    </lineage>
</organism>
<evidence type="ECO:0000256" key="3">
    <source>
        <dbReference type="ARBA" id="ARBA00022679"/>
    </source>
</evidence>
<sequence>MGNCVGKTTTTLEHSSCNEPSILRFEKDFGKGECIGQGSFGKVYRCKSRIDEHDYAIKEIPFKKEDTKELRKQLRECRSHAKLLHPNIVRYYDDWIEDASLTVPSYILYVKMELYNCTLESYLDQRMSSADDISSYNFQFETMVMNSLFAAVAFLHLKDIVHCDINPSNVFIKVTKDNGRVLLGNFSFARQIPLYASSKQNTSNETDFPERSKWSVENETLFSAPEQSSYNHRKPVDVYSTGVVVYDLFNYVKTKNERYVMLNEFRNSQVVSENICLKFEALATLISMMCDKKAKQRPTINEVLAYIFKNKINNDPVNPWVVKFPQNSYGEQKTITHSVSGDNEDLDQFRATSSTNIIQYVLCSDLSCTRCDGLCGYYYNSRKHNSHSS</sequence>
<keyword evidence="3" id="KW-0808">Transferase</keyword>
<dbReference type="AlphaFoldDB" id="A0A7E4W8Z1"/>
<dbReference type="Pfam" id="PF00069">
    <property type="entry name" value="Pkinase"/>
    <property type="match status" value="1"/>
</dbReference>
<dbReference type="GO" id="GO:0005737">
    <property type="term" value="C:cytoplasm"/>
    <property type="evidence" value="ECO:0007669"/>
    <property type="project" value="TreeGrafter"/>
</dbReference>
<feature type="domain" description="Protein kinase" evidence="8">
    <location>
        <begin position="29"/>
        <end position="321"/>
    </location>
</feature>
<dbReference type="PANTHER" id="PTHR11042">
    <property type="entry name" value="EUKARYOTIC TRANSLATION INITIATION FACTOR 2-ALPHA KINASE EIF2-ALPHA KINASE -RELATED"/>
    <property type="match status" value="1"/>
</dbReference>
<reference evidence="10" key="2">
    <citation type="submission" date="2020-10" db="UniProtKB">
        <authorList>
            <consortium name="WormBaseParasite"/>
        </authorList>
    </citation>
    <scope>IDENTIFICATION</scope>
</reference>
<dbReference type="Gene3D" id="1.10.510.10">
    <property type="entry name" value="Transferase(Phosphotransferase) domain 1"/>
    <property type="match status" value="1"/>
</dbReference>
<feature type="binding site" evidence="7">
    <location>
        <position position="63"/>
    </location>
    <ligand>
        <name>ATP</name>
        <dbReference type="ChEBI" id="CHEBI:30616"/>
    </ligand>
</feature>
<keyword evidence="4 7" id="KW-0547">Nucleotide-binding</keyword>
<keyword evidence="6 7" id="KW-0067">ATP-binding</keyword>
<proteinExistence type="predicted"/>
<dbReference type="GO" id="GO:0004694">
    <property type="term" value="F:eukaryotic translation initiation factor 2alpha kinase activity"/>
    <property type="evidence" value="ECO:0007669"/>
    <property type="project" value="TreeGrafter"/>
</dbReference>
<dbReference type="InterPro" id="IPR050339">
    <property type="entry name" value="CC_SR_Kinase"/>
</dbReference>
<dbReference type="PANTHER" id="PTHR11042:SF160">
    <property type="entry name" value="EUKARYOTIC TRANSLATION INITIATION FACTOR 2-ALPHA KINASE 1"/>
    <property type="match status" value="1"/>
</dbReference>
<keyword evidence="9" id="KW-1185">Reference proteome</keyword>
<evidence type="ECO:0000256" key="5">
    <source>
        <dbReference type="ARBA" id="ARBA00022777"/>
    </source>
</evidence>
<evidence type="ECO:0000256" key="1">
    <source>
        <dbReference type="ARBA" id="ARBA00012513"/>
    </source>
</evidence>
<dbReference type="InterPro" id="IPR011009">
    <property type="entry name" value="Kinase-like_dom_sf"/>
</dbReference>
<evidence type="ECO:0000313" key="10">
    <source>
        <dbReference type="WBParaSite" id="Pan_g7554.t1"/>
    </source>
</evidence>
<evidence type="ECO:0000256" key="7">
    <source>
        <dbReference type="PROSITE-ProRule" id="PRU10141"/>
    </source>
</evidence>
<name>A0A7E4W8Z1_PANRE</name>
<protein>
    <recommendedName>
        <fullName evidence="1">non-specific serine/threonine protein kinase</fullName>
        <ecNumber evidence="1">2.7.11.1</ecNumber>
    </recommendedName>
</protein>
<reference evidence="9" key="1">
    <citation type="journal article" date="2013" name="Genetics">
        <title>The draft genome and transcriptome of Panagrellus redivivus are shaped by the harsh demands of a free-living lifestyle.</title>
        <authorList>
            <person name="Srinivasan J."/>
            <person name="Dillman A.R."/>
            <person name="Macchietto M.G."/>
            <person name="Heikkinen L."/>
            <person name="Lakso M."/>
            <person name="Fracchia K.M."/>
            <person name="Antoshechkin I."/>
            <person name="Mortazavi A."/>
            <person name="Wong G."/>
            <person name="Sternberg P.W."/>
        </authorList>
    </citation>
    <scope>NUCLEOTIDE SEQUENCE [LARGE SCALE GENOMIC DNA]</scope>
    <source>
        <strain evidence="9">MT8872</strain>
    </source>
</reference>
<dbReference type="Proteomes" id="UP000492821">
    <property type="component" value="Unassembled WGS sequence"/>
</dbReference>
<dbReference type="SUPFAM" id="SSF56112">
    <property type="entry name" value="Protein kinase-like (PK-like)"/>
    <property type="match status" value="1"/>
</dbReference>
<accession>A0A7E4W8Z1</accession>
<evidence type="ECO:0000256" key="2">
    <source>
        <dbReference type="ARBA" id="ARBA00022527"/>
    </source>
</evidence>
<dbReference type="InterPro" id="IPR000719">
    <property type="entry name" value="Prot_kinase_dom"/>
</dbReference>
<dbReference type="EC" id="2.7.11.1" evidence="1"/>
<keyword evidence="2" id="KW-0723">Serine/threonine-protein kinase</keyword>
<dbReference type="PROSITE" id="PS50011">
    <property type="entry name" value="PROTEIN_KINASE_DOM"/>
    <property type="match status" value="1"/>
</dbReference>
<dbReference type="PROSITE" id="PS00107">
    <property type="entry name" value="PROTEIN_KINASE_ATP"/>
    <property type="match status" value="1"/>
</dbReference>
<dbReference type="InterPro" id="IPR017441">
    <property type="entry name" value="Protein_kinase_ATP_BS"/>
</dbReference>
<evidence type="ECO:0000259" key="8">
    <source>
        <dbReference type="PROSITE" id="PS50011"/>
    </source>
</evidence>
<evidence type="ECO:0000256" key="6">
    <source>
        <dbReference type="ARBA" id="ARBA00022840"/>
    </source>
</evidence>
<evidence type="ECO:0000313" key="9">
    <source>
        <dbReference type="Proteomes" id="UP000492821"/>
    </source>
</evidence>
<dbReference type="WBParaSite" id="Pan_g7554.t1">
    <property type="protein sequence ID" value="Pan_g7554.t1"/>
    <property type="gene ID" value="Pan_g7554"/>
</dbReference>
<dbReference type="Gene3D" id="3.30.200.20">
    <property type="entry name" value="Phosphorylase Kinase, domain 1"/>
    <property type="match status" value="1"/>
</dbReference>